<comment type="caution">
    <text evidence="2">The sequence shown here is derived from an EMBL/GenBank/DDBJ whole genome shotgun (WGS) entry which is preliminary data.</text>
</comment>
<feature type="signal peptide" evidence="1">
    <location>
        <begin position="1"/>
        <end position="16"/>
    </location>
</feature>
<proteinExistence type="predicted"/>
<evidence type="ECO:0008006" key="4">
    <source>
        <dbReference type="Google" id="ProtNLM"/>
    </source>
</evidence>
<dbReference type="RefSeq" id="WP_308951769.1">
    <property type="nucleotide sequence ID" value="NZ_JARXHW010000048.1"/>
</dbReference>
<organism evidence="2 3">
    <name type="scientific">Thalassobacterium maritimum</name>
    <dbReference type="NCBI Taxonomy" id="3041265"/>
    <lineage>
        <taxon>Bacteria</taxon>
        <taxon>Pseudomonadati</taxon>
        <taxon>Verrucomicrobiota</taxon>
        <taxon>Opitutia</taxon>
        <taxon>Puniceicoccales</taxon>
        <taxon>Coraliomargaritaceae</taxon>
        <taxon>Thalassobacterium</taxon>
    </lineage>
</organism>
<keyword evidence="3" id="KW-1185">Reference proteome</keyword>
<evidence type="ECO:0000313" key="3">
    <source>
        <dbReference type="Proteomes" id="UP001225316"/>
    </source>
</evidence>
<evidence type="ECO:0000313" key="2">
    <source>
        <dbReference type="EMBL" id="MDQ8209009.1"/>
    </source>
</evidence>
<dbReference type="EMBL" id="JARXHW010000048">
    <property type="protein sequence ID" value="MDQ8209009.1"/>
    <property type="molecule type" value="Genomic_DNA"/>
</dbReference>
<gene>
    <name evidence="2" type="ORF">QEH52_15900</name>
</gene>
<reference evidence="2 3" key="1">
    <citation type="submission" date="2023-04" db="EMBL/GenBank/DDBJ databases">
        <title>A novel bacteria isolated from coastal sediment.</title>
        <authorList>
            <person name="Liu X.-J."/>
            <person name="Du Z.-J."/>
        </authorList>
    </citation>
    <scope>NUCLEOTIDE SEQUENCE [LARGE SCALE GENOMIC DNA]</scope>
    <source>
        <strain evidence="2 3">SDUM461003</strain>
    </source>
</reference>
<protein>
    <recommendedName>
        <fullName evidence="4">Lipoprotein</fullName>
    </recommendedName>
</protein>
<evidence type="ECO:0000256" key="1">
    <source>
        <dbReference type="SAM" id="SignalP"/>
    </source>
</evidence>
<dbReference type="Proteomes" id="UP001225316">
    <property type="component" value="Unassembled WGS sequence"/>
</dbReference>
<keyword evidence="1" id="KW-0732">Signal</keyword>
<feature type="chain" id="PRO_5046628389" description="Lipoprotein" evidence="1">
    <location>
        <begin position="17"/>
        <end position="160"/>
    </location>
</feature>
<name>A0ABU1AXX1_9BACT</name>
<sequence>MRFLITALLCSLFAGCASTPRQPITSVNIEEIKPRYIETESFKRISEYMSGKENLGDRVVLRTQPQERAGYYFTLILDTDVRRLPAGTVVVGEFYTKKSVEKQSHEFTLPNKRPSTKEIFVGLTGEDWPEDSGVPAAWKFSLKDANGQQLGEKQSYLWSL</sequence>
<dbReference type="PROSITE" id="PS51257">
    <property type="entry name" value="PROKAR_LIPOPROTEIN"/>
    <property type="match status" value="1"/>
</dbReference>
<accession>A0ABU1AXX1</accession>